<dbReference type="SUPFAM" id="SSF53474">
    <property type="entry name" value="alpha/beta-Hydrolases"/>
    <property type="match status" value="1"/>
</dbReference>
<dbReference type="EMBL" id="CP016438">
    <property type="protein sequence ID" value="ANS68176.1"/>
    <property type="molecule type" value="Genomic_DNA"/>
</dbReference>
<dbReference type="PATRIC" id="fig|1915.4.peg.6590"/>
<dbReference type="STRING" id="1915.SLINC_5952"/>
<dbReference type="OrthoDB" id="3483116at2"/>
<dbReference type="Gene3D" id="3.40.50.1820">
    <property type="entry name" value="alpha/beta hydrolase"/>
    <property type="match status" value="1"/>
</dbReference>
<organism evidence="1 2">
    <name type="scientific">Streptomyces lincolnensis</name>
    <dbReference type="NCBI Taxonomy" id="1915"/>
    <lineage>
        <taxon>Bacteria</taxon>
        <taxon>Bacillati</taxon>
        <taxon>Actinomycetota</taxon>
        <taxon>Actinomycetes</taxon>
        <taxon>Kitasatosporales</taxon>
        <taxon>Streptomycetaceae</taxon>
        <taxon>Streptomyces</taxon>
    </lineage>
</organism>
<reference evidence="1 2" key="1">
    <citation type="submission" date="2016-07" db="EMBL/GenBank/DDBJ databases">
        <title>Enhancement of antibiotic productionsby engineered nitrateutilization in actinobacteria.</title>
        <authorList>
            <person name="Meng S.C."/>
        </authorList>
    </citation>
    <scope>NUCLEOTIDE SEQUENCE [LARGE SCALE GENOMIC DNA]</scope>
    <source>
        <strain evidence="1 2">NRRL 2936</strain>
    </source>
</reference>
<evidence type="ECO:0000313" key="2">
    <source>
        <dbReference type="Proteomes" id="UP000092598"/>
    </source>
</evidence>
<evidence type="ECO:0000313" key="1">
    <source>
        <dbReference type="EMBL" id="ANS68176.1"/>
    </source>
</evidence>
<sequence>MAAVVVVHGIGQQYRAAELLHEPVARALRGGVQHAGHQAPGIDRIAMAFYGDLFRREGRRGGPEYLEHDGSDLSRFEEELALRWWRAAARIDPENVQNPDTAGARAPIPLTVKAALRALSRSRFATTMTEPALYGSLRQLRHYLDGDMREPVLARVSGLITEDTRVVVGHSLGSVVAYEALCALPGHGVRALITLGSPLGVRHLVFERLCPAPREGRGAWPGAGVRWTNIYDRRDVVALRERLSGLFGADGDAVADAPVTDDAPEVLDRAVDNGWRAHDLLHYLTDRATGAAIHEGLTR</sequence>
<dbReference type="Proteomes" id="UP000092598">
    <property type="component" value="Chromosome"/>
</dbReference>
<keyword evidence="2" id="KW-1185">Reference proteome</keyword>
<dbReference type="InterPro" id="IPR029058">
    <property type="entry name" value="AB_hydrolase_fold"/>
</dbReference>
<name>A0A1B1MHR7_STRLN</name>
<gene>
    <name evidence="1" type="ORF">SLINC_5952</name>
</gene>
<protein>
    <submittedName>
        <fullName evidence="1">Uncharacterized protein</fullName>
    </submittedName>
</protein>
<accession>A0A1B1MHR7</accession>
<dbReference type="KEGG" id="sls:SLINC_5952"/>
<dbReference type="AlphaFoldDB" id="A0A1B1MHR7"/>
<dbReference type="RefSeq" id="WP_079164830.1">
    <property type="nucleotide sequence ID" value="NZ_CP016438.1"/>
</dbReference>
<proteinExistence type="predicted"/>